<organism evidence="1 2">
    <name type="scientific">Anaerohalosphaera lusitana</name>
    <dbReference type="NCBI Taxonomy" id="1936003"/>
    <lineage>
        <taxon>Bacteria</taxon>
        <taxon>Pseudomonadati</taxon>
        <taxon>Planctomycetota</taxon>
        <taxon>Phycisphaerae</taxon>
        <taxon>Sedimentisphaerales</taxon>
        <taxon>Anaerohalosphaeraceae</taxon>
        <taxon>Anaerohalosphaera</taxon>
    </lineage>
</organism>
<accession>A0A1U9NHN1</accession>
<gene>
    <name evidence="1" type="ORF">STSP2_00154</name>
</gene>
<dbReference type="OrthoDB" id="286017at2"/>
<reference evidence="2" key="1">
    <citation type="submission" date="2017-02" db="EMBL/GenBank/DDBJ databases">
        <title>Comparative genomics and description of representatives of a novel lineage of planctomycetes thriving in anoxic sediments.</title>
        <authorList>
            <person name="Spring S."/>
            <person name="Bunk B."/>
            <person name="Sproer C."/>
        </authorList>
    </citation>
    <scope>NUCLEOTIDE SEQUENCE [LARGE SCALE GENOMIC DNA]</scope>
    <source>
        <strain evidence="2">ST-NAGAB-D1</strain>
    </source>
</reference>
<evidence type="ECO:0000313" key="2">
    <source>
        <dbReference type="Proteomes" id="UP000189674"/>
    </source>
</evidence>
<dbReference type="KEGG" id="alus:STSP2_00154"/>
<proteinExistence type="predicted"/>
<keyword evidence="2" id="KW-1185">Reference proteome</keyword>
<name>A0A1U9NHN1_9BACT</name>
<protein>
    <submittedName>
        <fullName evidence="1">Uncharacterized protein</fullName>
    </submittedName>
</protein>
<evidence type="ECO:0000313" key="1">
    <source>
        <dbReference type="EMBL" id="AQT67016.1"/>
    </source>
</evidence>
<dbReference type="RefSeq" id="WP_146658924.1">
    <property type="nucleotide sequence ID" value="NZ_CP019791.1"/>
</dbReference>
<dbReference type="STRING" id="1936003.STSP2_00154"/>
<dbReference type="AlphaFoldDB" id="A0A1U9NHN1"/>
<dbReference type="Proteomes" id="UP000189674">
    <property type="component" value="Chromosome"/>
</dbReference>
<sequence length="85" mass="9833">MNEGIEKKLNELVKEIGSIPTPQKKKLFTLIKRTDDCQKKLDKSIDGLQDSLDSLRLSVKYLIFDLEATRRENSQLKKALEDKNK</sequence>
<dbReference type="EMBL" id="CP019791">
    <property type="protein sequence ID" value="AQT67016.1"/>
    <property type="molecule type" value="Genomic_DNA"/>
</dbReference>